<sequence>MKTTETKHRDENGSTWKEATAKGALVWGSVYSTASSGAAFLLAPVMTGSSPAFGDIFMDSLIIFPTAGAAKGLLMWRMNKASNDGESDALAKYTSKGRKTHKHPIRLKKAA</sequence>
<evidence type="ECO:0000313" key="3">
    <source>
        <dbReference type="EMBL" id="VGO12926.1"/>
    </source>
</evidence>
<feature type="transmembrane region" description="Helical" evidence="2">
    <location>
        <begin position="24"/>
        <end position="46"/>
    </location>
</feature>
<reference evidence="3 4" key="1">
    <citation type="submission" date="2019-04" db="EMBL/GenBank/DDBJ databases">
        <authorList>
            <person name="Van Vliet M D."/>
        </authorList>
    </citation>
    <scope>NUCLEOTIDE SEQUENCE [LARGE SCALE GENOMIC DNA]</scope>
    <source>
        <strain evidence="3 4">F1</strain>
    </source>
</reference>
<gene>
    <name evidence="3" type="ORF">PDESU_01480</name>
</gene>
<keyword evidence="2" id="KW-0812">Transmembrane</keyword>
<name>A0A6C2U0K7_PONDE</name>
<dbReference type="AlphaFoldDB" id="A0A6C2U0K7"/>
<dbReference type="EMBL" id="CAAHFG010000001">
    <property type="protein sequence ID" value="VGO12926.1"/>
    <property type="molecule type" value="Genomic_DNA"/>
</dbReference>
<dbReference type="Proteomes" id="UP000366872">
    <property type="component" value="Unassembled WGS sequence"/>
</dbReference>
<evidence type="ECO:0000313" key="4">
    <source>
        <dbReference type="Proteomes" id="UP000366872"/>
    </source>
</evidence>
<organism evidence="3 4">
    <name type="scientific">Pontiella desulfatans</name>
    <dbReference type="NCBI Taxonomy" id="2750659"/>
    <lineage>
        <taxon>Bacteria</taxon>
        <taxon>Pseudomonadati</taxon>
        <taxon>Kiritimatiellota</taxon>
        <taxon>Kiritimatiellia</taxon>
        <taxon>Kiritimatiellales</taxon>
        <taxon>Pontiellaceae</taxon>
        <taxon>Pontiella</taxon>
    </lineage>
</organism>
<keyword evidence="2" id="KW-1133">Transmembrane helix</keyword>
<dbReference type="RefSeq" id="WP_136078550.1">
    <property type="nucleotide sequence ID" value="NZ_CAAHFG010000001.1"/>
</dbReference>
<evidence type="ECO:0000256" key="1">
    <source>
        <dbReference type="SAM" id="MobiDB-lite"/>
    </source>
</evidence>
<evidence type="ECO:0000256" key="2">
    <source>
        <dbReference type="SAM" id="Phobius"/>
    </source>
</evidence>
<feature type="region of interest" description="Disordered" evidence="1">
    <location>
        <begin position="92"/>
        <end position="111"/>
    </location>
</feature>
<feature type="compositionally biased region" description="Basic residues" evidence="1">
    <location>
        <begin position="95"/>
        <end position="111"/>
    </location>
</feature>
<keyword evidence="4" id="KW-1185">Reference proteome</keyword>
<accession>A0A6C2U0K7</accession>
<keyword evidence="2" id="KW-0472">Membrane</keyword>
<proteinExistence type="predicted"/>
<protein>
    <submittedName>
        <fullName evidence="3">Uncharacterized protein</fullName>
    </submittedName>
</protein>
<feature type="transmembrane region" description="Helical" evidence="2">
    <location>
        <begin position="52"/>
        <end position="74"/>
    </location>
</feature>